<dbReference type="Gene3D" id="1.10.1130.10">
    <property type="entry name" value="Flavocytochrome C3, Chain A"/>
    <property type="match status" value="1"/>
</dbReference>
<keyword evidence="5" id="KW-0479">Metal-binding</keyword>
<dbReference type="Pfam" id="PF14537">
    <property type="entry name" value="Cytochrom_c3_2"/>
    <property type="match status" value="1"/>
</dbReference>
<name>A0A6H1ULL1_9GAMM</name>
<dbReference type="InterPro" id="IPR036280">
    <property type="entry name" value="Multihaem_cyt_sf"/>
</dbReference>
<evidence type="ECO:0000256" key="4">
    <source>
        <dbReference type="ARBA" id="ARBA00022617"/>
    </source>
</evidence>
<comment type="subcellular location">
    <subcellularLocation>
        <location evidence="2">Periplasm</location>
    </subcellularLocation>
</comment>
<dbReference type="Proteomes" id="UP000501602">
    <property type="component" value="Chromosome"/>
</dbReference>
<dbReference type="EMBL" id="CP051180">
    <property type="protein sequence ID" value="QIZ78682.1"/>
    <property type="molecule type" value="Genomic_DNA"/>
</dbReference>
<protein>
    <submittedName>
        <fullName evidence="9">Cytochrome c3 family protein</fullName>
    </submittedName>
</protein>
<organism evidence="9 10">
    <name type="scientific">Ferrimonas lipolytica</name>
    <dbReference type="NCBI Taxonomy" id="2724191"/>
    <lineage>
        <taxon>Bacteria</taxon>
        <taxon>Pseudomonadati</taxon>
        <taxon>Pseudomonadota</taxon>
        <taxon>Gammaproteobacteria</taxon>
        <taxon>Alteromonadales</taxon>
        <taxon>Ferrimonadaceae</taxon>
        <taxon>Ferrimonas</taxon>
    </lineage>
</organism>
<dbReference type="GO" id="GO:0046872">
    <property type="term" value="F:metal ion binding"/>
    <property type="evidence" value="ECO:0007669"/>
    <property type="project" value="UniProtKB-KW"/>
</dbReference>
<dbReference type="KEGG" id="fes:HER31_18315"/>
<evidence type="ECO:0000313" key="10">
    <source>
        <dbReference type="Proteomes" id="UP000501602"/>
    </source>
</evidence>
<keyword evidence="7" id="KW-0408">Iron</keyword>
<evidence type="ECO:0000256" key="1">
    <source>
        <dbReference type="ARBA" id="ARBA00001926"/>
    </source>
</evidence>
<dbReference type="RefSeq" id="WP_168662879.1">
    <property type="nucleotide sequence ID" value="NZ_CP051180.1"/>
</dbReference>
<accession>A0A6H1ULL1</accession>
<keyword evidence="6" id="KW-0249">Electron transport</keyword>
<gene>
    <name evidence="9" type="ORF">HER31_18315</name>
</gene>
<proteinExistence type="predicted"/>
<evidence type="ECO:0000313" key="9">
    <source>
        <dbReference type="EMBL" id="QIZ78682.1"/>
    </source>
</evidence>
<evidence type="ECO:0000256" key="7">
    <source>
        <dbReference type="ARBA" id="ARBA00023004"/>
    </source>
</evidence>
<dbReference type="GO" id="GO:0042597">
    <property type="term" value="C:periplasmic space"/>
    <property type="evidence" value="ECO:0007669"/>
    <property type="project" value="UniProtKB-SubCell"/>
</dbReference>
<dbReference type="InterPro" id="IPR012286">
    <property type="entry name" value="Tetrahaem_cytochrome"/>
</dbReference>
<evidence type="ECO:0000259" key="8">
    <source>
        <dbReference type="Pfam" id="PF14537"/>
    </source>
</evidence>
<dbReference type="SUPFAM" id="SSF48695">
    <property type="entry name" value="Multiheme cytochromes"/>
    <property type="match status" value="1"/>
</dbReference>
<evidence type="ECO:0000256" key="2">
    <source>
        <dbReference type="ARBA" id="ARBA00004418"/>
    </source>
</evidence>
<comment type="cofactor">
    <cofactor evidence="1">
        <name>heme c</name>
        <dbReference type="ChEBI" id="CHEBI:61717"/>
    </cofactor>
</comment>
<reference evidence="9 10" key="1">
    <citation type="submission" date="2020-04" db="EMBL/GenBank/DDBJ databases">
        <title>Ferrimonas sp. S7 isolated from sea water.</title>
        <authorList>
            <person name="Bae S.S."/>
            <person name="Baek K."/>
        </authorList>
    </citation>
    <scope>NUCLEOTIDE SEQUENCE [LARGE SCALE GENOMIC DNA]</scope>
    <source>
        <strain evidence="9 10">S7</strain>
    </source>
</reference>
<keyword evidence="3" id="KW-0813">Transport</keyword>
<keyword evidence="10" id="KW-1185">Reference proteome</keyword>
<feature type="domain" description="Tetrahaem cytochrome" evidence="8">
    <location>
        <begin position="82"/>
        <end position="158"/>
    </location>
</feature>
<evidence type="ECO:0000256" key="6">
    <source>
        <dbReference type="ARBA" id="ARBA00022982"/>
    </source>
</evidence>
<dbReference type="AlphaFoldDB" id="A0A6H1ULL1"/>
<evidence type="ECO:0000256" key="5">
    <source>
        <dbReference type="ARBA" id="ARBA00022723"/>
    </source>
</evidence>
<evidence type="ECO:0000256" key="3">
    <source>
        <dbReference type="ARBA" id="ARBA00022448"/>
    </source>
</evidence>
<sequence>MKNRLLISLICTFTPLATQAIEFKEVDNFLNCNKCHIESVLPVEHVALNQNDDCASCHNIDQHNEPKHNTSLRGKISLAHSHTLNGLSCNDCHQTEGDYPSNEQCFECHESYQKIAEQTAFLGHMNPHDSPHYQDTQTCDTCHYVHDKSEDLCLECHTRFRPIP</sequence>
<keyword evidence="4" id="KW-0349">Heme</keyword>